<accession>A0ABD5UZ57</accession>
<dbReference type="AlphaFoldDB" id="A0ABD5UZ57"/>
<feature type="transmembrane region" description="Helical" evidence="1">
    <location>
        <begin position="54"/>
        <end position="82"/>
    </location>
</feature>
<feature type="transmembrane region" description="Helical" evidence="1">
    <location>
        <begin position="94"/>
        <end position="116"/>
    </location>
</feature>
<dbReference type="EMBL" id="JBHSXQ010000001">
    <property type="protein sequence ID" value="MFC6904498.1"/>
    <property type="molecule type" value="Genomic_DNA"/>
</dbReference>
<organism evidence="2 3">
    <name type="scientific">Halalkalicoccus tibetensis</name>
    <dbReference type="NCBI Taxonomy" id="175632"/>
    <lineage>
        <taxon>Archaea</taxon>
        <taxon>Methanobacteriati</taxon>
        <taxon>Methanobacteriota</taxon>
        <taxon>Stenosarchaea group</taxon>
        <taxon>Halobacteria</taxon>
        <taxon>Halobacteriales</taxon>
        <taxon>Halococcaceae</taxon>
        <taxon>Halalkalicoccus</taxon>
    </lineage>
</organism>
<protein>
    <recommendedName>
        <fullName evidence="4">DUF2975 domain-containing protein</fullName>
    </recommendedName>
</protein>
<evidence type="ECO:0008006" key="4">
    <source>
        <dbReference type="Google" id="ProtNLM"/>
    </source>
</evidence>
<dbReference type="Proteomes" id="UP001596312">
    <property type="component" value="Unassembled WGS sequence"/>
</dbReference>
<gene>
    <name evidence="2" type="ORF">ACFQGH_04725</name>
</gene>
<evidence type="ECO:0000313" key="2">
    <source>
        <dbReference type="EMBL" id="MFC6904498.1"/>
    </source>
</evidence>
<sequence>MSTERRSLLIPGAVYLGAVVLVGVPTMAVLPSLLGHALEALGWDWLSGSVGSTLILGLSVLIGLQLAVEAAALQLGGVAALGRGSPRVMLIRHVALAVSVFAVLAAVLVAAVSAVVGGYGTATVAVGSLVALAAAAALYRGSRAFVAGLRTDD</sequence>
<keyword evidence="1" id="KW-0812">Transmembrane</keyword>
<feature type="transmembrane region" description="Helical" evidence="1">
    <location>
        <begin position="122"/>
        <end position="139"/>
    </location>
</feature>
<feature type="transmembrane region" description="Helical" evidence="1">
    <location>
        <begin position="12"/>
        <end position="34"/>
    </location>
</feature>
<keyword evidence="3" id="KW-1185">Reference proteome</keyword>
<keyword evidence="1" id="KW-1133">Transmembrane helix</keyword>
<evidence type="ECO:0000256" key="1">
    <source>
        <dbReference type="SAM" id="Phobius"/>
    </source>
</evidence>
<evidence type="ECO:0000313" key="3">
    <source>
        <dbReference type="Proteomes" id="UP001596312"/>
    </source>
</evidence>
<proteinExistence type="predicted"/>
<reference evidence="2 3" key="1">
    <citation type="journal article" date="2019" name="Int. J. Syst. Evol. Microbiol.">
        <title>The Global Catalogue of Microorganisms (GCM) 10K type strain sequencing project: providing services to taxonomists for standard genome sequencing and annotation.</title>
        <authorList>
            <consortium name="The Broad Institute Genomics Platform"/>
            <consortium name="The Broad Institute Genome Sequencing Center for Infectious Disease"/>
            <person name="Wu L."/>
            <person name="Ma J."/>
        </authorList>
    </citation>
    <scope>NUCLEOTIDE SEQUENCE [LARGE SCALE GENOMIC DNA]</scope>
    <source>
        <strain evidence="2 3">CGMCC 1.3240</strain>
    </source>
</reference>
<name>A0ABD5UZ57_9EURY</name>
<comment type="caution">
    <text evidence="2">The sequence shown here is derived from an EMBL/GenBank/DDBJ whole genome shotgun (WGS) entry which is preliminary data.</text>
</comment>
<keyword evidence="1" id="KW-0472">Membrane</keyword>
<dbReference type="RefSeq" id="WP_340603003.1">
    <property type="nucleotide sequence ID" value="NZ_JBBMXV010000001.1"/>
</dbReference>